<dbReference type="InterPro" id="IPR014284">
    <property type="entry name" value="RNA_pol_sigma-70_dom"/>
</dbReference>
<dbReference type="Gene3D" id="1.10.1740.10">
    <property type="match status" value="1"/>
</dbReference>
<dbReference type="GO" id="GO:0006352">
    <property type="term" value="P:DNA-templated transcription initiation"/>
    <property type="evidence" value="ECO:0007669"/>
    <property type="project" value="InterPro"/>
</dbReference>
<dbReference type="EMBL" id="CAMTCP010000270">
    <property type="protein sequence ID" value="CAI3675101.1"/>
    <property type="molecule type" value="Genomic_DNA"/>
</dbReference>
<dbReference type="EMBL" id="UWJD01000002">
    <property type="protein sequence ID" value="VCT84722.1"/>
    <property type="molecule type" value="Genomic_DNA"/>
</dbReference>
<reference evidence="2" key="3">
    <citation type="submission" date="2021-10" db="EMBL/GenBank/DDBJ databases">
        <authorList>
            <person name="Mesa V."/>
        </authorList>
    </citation>
    <scope>NUCLEOTIDE SEQUENCE</scope>
    <source>
        <strain evidence="2">CC3_PB</strain>
    </source>
</reference>
<evidence type="ECO:0000313" key="3">
    <source>
        <dbReference type="EMBL" id="CAG9708302.1"/>
    </source>
</evidence>
<dbReference type="RefSeq" id="WP_058295445.1">
    <property type="nucleotide sequence ID" value="NZ_CAKJVE010000002.1"/>
</dbReference>
<name>A0A2A7MID5_9CLOT</name>
<proteinExistence type="predicted"/>
<reference evidence="5 7" key="1">
    <citation type="submission" date="2017-10" db="EMBL/GenBank/DDBJ databases">
        <title>Effective Description of Clostridium neonatale sp. nov. linked to necrotizing enterocolitis in neonates and a clarification of species assignable to the genus Clostridium (Prazmowski 1880) emend. Lawson and Rainey 2016.</title>
        <authorList>
            <person name="Bernard K."/>
            <person name="Burdz T."/>
            <person name="Wiebe D."/>
            <person name="Balcewich B."/>
            <person name="Alfa M."/>
            <person name="Bernier A.-M."/>
        </authorList>
    </citation>
    <scope>NUCLEOTIDE SEQUENCE [LARGE SCALE GENOMIC DNA]</scope>
    <source>
        <strain evidence="5 7">LCDC99A005</strain>
    </source>
</reference>
<dbReference type="InterPro" id="IPR013325">
    <property type="entry name" value="RNA_pol_sigma_r2"/>
</dbReference>
<evidence type="ECO:0000313" key="2">
    <source>
        <dbReference type="EMBL" id="CAG9702276.1"/>
    </source>
</evidence>
<dbReference type="Proteomes" id="UP000789738">
    <property type="component" value="Unassembled WGS sequence"/>
</dbReference>
<dbReference type="OrthoDB" id="1901170at2"/>
<evidence type="ECO:0000259" key="1">
    <source>
        <dbReference type="Pfam" id="PF04542"/>
    </source>
</evidence>
<dbReference type="Proteomes" id="UP000431451">
    <property type="component" value="Unassembled WGS sequence"/>
</dbReference>
<keyword evidence="7" id="KW-1185">Reference proteome</keyword>
<dbReference type="GO" id="GO:0003700">
    <property type="term" value="F:DNA-binding transcription factor activity"/>
    <property type="evidence" value="ECO:0007669"/>
    <property type="project" value="InterPro"/>
</dbReference>
<dbReference type="STRING" id="137838.GCA_001458595_02687"/>
<organism evidence="5 7">
    <name type="scientific">Clostridium neonatale</name>
    <dbReference type="NCBI Taxonomy" id="137838"/>
    <lineage>
        <taxon>Bacteria</taxon>
        <taxon>Bacillati</taxon>
        <taxon>Bacillota</taxon>
        <taxon>Clostridia</taxon>
        <taxon>Eubacteriales</taxon>
        <taxon>Clostridiaceae</taxon>
        <taxon>Clostridium</taxon>
    </lineage>
</organism>
<feature type="domain" description="RNA polymerase sigma-70 region 2" evidence="1">
    <location>
        <begin position="25"/>
        <end position="84"/>
    </location>
</feature>
<evidence type="ECO:0000313" key="4">
    <source>
        <dbReference type="EMBL" id="CAI3675101.1"/>
    </source>
</evidence>
<dbReference type="Proteomes" id="UP001189143">
    <property type="component" value="Unassembled WGS sequence"/>
</dbReference>
<dbReference type="AlphaFoldDB" id="A0A2A7MID5"/>
<dbReference type="Proteomes" id="UP000220840">
    <property type="component" value="Unassembled WGS sequence"/>
</dbReference>
<evidence type="ECO:0000313" key="7">
    <source>
        <dbReference type="Proteomes" id="UP000220840"/>
    </source>
</evidence>
<dbReference type="SUPFAM" id="SSF88946">
    <property type="entry name" value="Sigma2 domain of RNA polymerase sigma factors"/>
    <property type="match status" value="1"/>
</dbReference>
<evidence type="ECO:0000313" key="6">
    <source>
        <dbReference type="EMBL" id="VCT84722.1"/>
    </source>
</evidence>
<reference evidence="6 8" key="2">
    <citation type="submission" date="2018-06" db="EMBL/GenBank/DDBJ databases">
        <authorList>
            <consortium name="IHU Genomes"/>
        </authorList>
    </citation>
    <scope>NUCLEOTIDE SEQUENCE [LARGE SCALE GENOMIC DNA]</scope>
    <source>
        <strain evidence="6 8">NEC25</strain>
    </source>
</reference>
<evidence type="ECO:0000313" key="5">
    <source>
        <dbReference type="EMBL" id="PEG31287.1"/>
    </source>
</evidence>
<dbReference type="EMBL" id="CAKJVE010000002">
    <property type="protein sequence ID" value="CAG9702276.1"/>
    <property type="molecule type" value="Genomic_DNA"/>
</dbReference>
<accession>A0A2A7MID5</accession>
<sequence length="188" mass="21828">MNYEFIEYIVRNIKQTDSKESKEDLVNEFLPLINSICKRTFISGYDIADLQNECIVTLLECISKYNVNSHRFVGYAGNSIKNTLNLLIRVAATRQKYSCLSDFSLSSTINDISSDEASLDEIIILNNDNKLIQMAIEKLNTEEKFLFNYLFINENTLYDYSCIKHFSYTTAKKKKKQLLNKLRKNISI</sequence>
<dbReference type="Pfam" id="PF04542">
    <property type="entry name" value="Sigma70_r2"/>
    <property type="match status" value="1"/>
</dbReference>
<gene>
    <name evidence="6" type="primary">rpoH_1</name>
    <name evidence="4" type="ORF">CNEO2_60110</name>
    <name evidence="2" type="ORF">CNEO_20020</name>
    <name evidence="3" type="ORF">CNEO_43512</name>
    <name evidence="6" type="ORF">CNEONATNEC25_02322</name>
    <name evidence="5" type="ORF">CQ394_06080</name>
</gene>
<dbReference type="EMBL" id="PDCJ01000001">
    <property type="protein sequence ID" value="PEG31287.1"/>
    <property type="molecule type" value="Genomic_DNA"/>
</dbReference>
<dbReference type="EMBL" id="CAKJVE010000004">
    <property type="protein sequence ID" value="CAG9708302.1"/>
    <property type="molecule type" value="Genomic_DNA"/>
</dbReference>
<dbReference type="InterPro" id="IPR007627">
    <property type="entry name" value="RNA_pol_sigma70_r2"/>
</dbReference>
<reference evidence="4" key="4">
    <citation type="submission" date="2022-10" db="EMBL/GenBank/DDBJ databases">
        <authorList>
            <person name="Aires J."/>
            <person name="Mesa V."/>
        </authorList>
    </citation>
    <scope>NUCLEOTIDE SEQUENCE</scope>
    <source>
        <strain evidence="4">Clostridium neonatale JD116</strain>
    </source>
</reference>
<evidence type="ECO:0000313" key="8">
    <source>
        <dbReference type="Proteomes" id="UP000431451"/>
    </source>
</evidence>
<protein>
    <submittedName>
        <fullName evidence="2">ECF RNA polymerase sigma factor</fullName>
    </submittedName>
    <submittedName>
        <fullName evidence="6">RNA polymerase sigma factor RpoH</fullName>
    </submittedName>
    <submittedName>
        <fullName evidence="5">Sigma-70 family RNA polymerase sigma factor</fullName>
    </submittedName>
</protein>
<dbReference type="NCBIfam" id="TIGR02937">
    <property type="entry name" value="sigma70-ECF"/>
    <property type="match status" value="1"/>
</dbReference>